<evidence type="ECO:0000259" key="2">
    <source>
        <dbReference type="Pfam" id="PF20066"/>
    </source>
</evidence>
<evidence type="ECO:0000313" key="3">
    <source>
        <dbReference type="EMBL" id="BAQ48989.1"/>
    </source>
</evidence>
<evidence type="ECO:0000313" key="4">
    <source>
        <dbReference type="Proteomes" id="UP000061432"/>
    </source>
</evidence>
<dbReference type="InterPro" id="IPR045517">
    <property type="entry name" value="Glyoxalase_8"/>
</dbReference>
<dbReference type="PATRIC" id="fig|270351.10.peg.6014"/>
<keyword evidence="3" id="KW-0614">Plasmid</keyword>
<dbReference type="Pfam" id="PF20066">
    <property type="entry name" value="Glyoxalase_8"/>
    <property type="match status" value="1"/>
</dbReference>
<dbReference type="InterPro" id="IPR029068">
    <property type="entry name" value="Glyas_Bleomycin-R_OHBP_Dase"/>
</dbReference>
<dbReference type="KEGG" id="maqu:Maq22A_1p33475"/>
<reference evidence="3 4" key="1">
    <citation type="journal article" date="2015" name="Genome Announc.">
        <title>Complete Genome Sequence of Methylobacterium aquaticum Strain 22A, Isolated from Racomitrium japonicum Moss.</title>
        <authorList>
            <person name="Tani A."/>
            <person name="Ogura Y."/>
            <person name="Hayashi T."/>
            <person name="Kimbara K."/>
        </authorList>
    </citation>
    <scope>NUCLEOTIDE SEQUENCE [LARGE SCALE GENOMIC DNA]</scope>
    <source>
        <strain evidence="3 4">MA-22A</strain>
        <plasmid evidence="4">Plasmid pMaq22A_1p DNA</plasmid>
    </source>
</reference>
<gene>
    <name evidence="3" type="ORF">Maq22A_1p33475</name>
</gene>
<accession>A0A0C6FTV7</accession>
<dbReference type="SUPFAM" id="SSF54593">
    <property type="entry name" value="Glyoxalase/Bleomycin resistance protein/Dihydroxybiphenyl dioxygenase"/>
    <property type="match status" value="1"/>
</dbReference>
<dbReference type="GO" id="GO:0046677">
    <property type="term" value="P:response to antibiotic"/>
    <property type="evidence" value="ECO:0007669"/>
    <property type="project" value="UniProtKB-KW"/>
</dbReference>
<name>A0A0C6FTV7_9HYPH</name>
<dbReference type="AlphaFoldDB" id="A0A0C6FTV7"/>
<proteinExistence type="predicted"/>
<dbReference type="Pfam" id="PF19581">
    <property type="entry name" value="Glyoxalase_7"/>
    <property type="match status" value="1"/>
</dbReference>
<dbReference type="OrthoDB" id="9803104at2"/>
<dbReference type="InterPro" id="IPR000335">
    <property type="entry name" value="Bleomycin-R"/>
</dbReference>
<dbReference type="Gene3D" id="3.10.180.10">
    <property type="entry name" value="2,3-Dihydroxybiphenyl 1,2-Dioxygenase, domain 1"/>
    <property type="match status" value="1"/>
</dbReference>
<dbReference type="Proteomes" id="UP000061432">
    <property type="component" value="Plasmid pMaq22A_1p"/>
</dbReference>
<dbReference type="CDD" id="cd08349">
    <property type="entry name" value="BLMA_like"/>
    <property type="match status" value="1"/>
</dbReference>
<keyword evidence="1" id="KW-0046">Antibiotic resistance</keyword>
<dbReference type="EMBL" id="AP014705">
    <property type="protein sequence ID" value="BAQ48989.1"/>
    <property type="molecule type" value="Genomic_DNA"/>
</dbReference>
<protein>
    <submittedName>
        <fullName evidence="3">Glyoxalase</fullName>
    </submittedName>
</protein>
<reference evidence="4" key="2">
    <citation type="submission" date="2015-01" db="EMBL/GenBank/DDBJ databases">
        <title>Complete genome sequence of Methylobacterium aquaticum strain 22A.</title>
        <authorList>
            <person name="Tani A."/>
            <person name="Ogura Y."/>
            <person name="Hayashi T."/>
        </authorList>
    </citation>
    <scope>NUCLEOTIDE SEQUENCE [LARGE SCALE GENOMIC DNA]</scope>
    <source>
        <strain evidence="4">MA-22A</strain>
        <plasmid evidence="4">Plasmid pMaq22A_1p DNA</plasmid>
    </source>
</reference>
<geneLocation type="plasmid" evidence="4">
    <name>pMaq22A_1p DNA</name>
</geneLocation>
<organism evidence="3 4">
    <name type="scientific">Methylobacterium aquaticum</name>
    <dbReference type="NCBI Taxonomy" id="270351"/>
    <lineage>
        <taxon>Bacteria</taxon>
        <taxon>Pseudomonadati</taxon>
        <taxon>Pseudomonadota</taxon>
        <taxon>Alphaproteobacteria</taxon>
        <taxon>Hyphomicrobiales</taxon>
        <taxon>Methylobacteriaceae</taxon>
        <taxon>Methylobacterium</taxon>
    </lineage>
</organism>
<sequence>MPTRDPPTRDQAKTMARRLRSALASRRIDLSHADSLELVAASFGLRDWNTAAGLLDGDRPDRIAFHRTSPILRIFDVAKAREFYCGFLGFAVTLEHRHEPGLPLYMAVERAGLELHLSEHHGDASPGSTAFVRMTGVRDFHAELFAKNDGYGRPGLERLPWGDQMEVHDPFGNRIRFCQAHG</sequence>
<dbReference type="RefSeq" id="WP_060850146.1">
    <property type="nucleotide sequence ID" value="NZ_AP014705.1"/>
</dbReference>
<feature type="domain" description="Glyoxalase-related protein" evidence="2">
    <location>
        <begin position="4"/>
        <end position="60"/>
    </location>
</feature>
<evidence type="ECO:0000256" key="1">
    <source>
        <dbReference type="ARBA" id="ARBA00023251"/>
    </source>
</evidence>